<evidence type="ECO:0000259" key="2">
    <source>
        <dbReference type="Pfam" id="PF05970"/>
    </source>
</evidence>
<sequence>MIVFCLVGHPLKLWGKYRERLSEDIRRRMGRENRNSEPVVDIVYIQCLILLEDIVTSMSGKSLLHFGLPEPIREESIIIKNRKFMSELAYDISRLIQVVSVGVSKFNHDQKKVYDDVLNSVASNFGQLFFLDAPGGTGKTFLINLLLAKVRSGKNIAIAVASSGIAATLIDGGKTAHSAFKLPFNLNHSDNAICNISKQSDMAYILRETKFIVWDECTMAHKKGVEPLTRTLQDITGSNRLMGGLTVLLAGDFRQTLPVVPRGTRADEIKACLKSSILWPHIKVLSLKVNMRVSLQNDLTAKEFSELLIDIVR</sequence>
<dbReference type="EC" id="5.6.2.3" evidence="1"/>
<dbReference type="SUPFAM" id="SSF52540">
    <property type="entry name" value="P-loop containing nucleoside triphosphate hydrolases"/>
    <property type="match status" value="1"/>
</dbReference>
<keyword evidence="5" id="KW-1185">Reference proteome</keyword>
<dbReference type="GO" id="GO:0043139">
    <property type="term" value="F:5'-3' DNA helicase activity"/>
    <property type="evidence" value="ECO:0007669"/>
    <property type="project" value="UniProtKB-EC"/>
</dbReference>
<keyword evidence="1" id="KW-0378">Hydrolase</keyword>
<accession>A0A8X6PMF9</accession>
<protein>
    <recommendedName>
        <fullName evidence="1">ATP-dependent DNA helicase</fullName>
        <ecNumber evidence="1">5.6.2.3</ecNumber>
    </recommendedName>
</protein>
<dbReference type="InterPro" id="IPR027417">
    <property type="entry name" value="P-loop_NTPase"/>
</dbReference>
<dbReference type="Pfam" id="PF05970">
    <property type="entry name" value="PIF1"/>
    <property type="match status" value="1"/>
</dbReference>
<dbReference type="GO" id="GO:0006310">
    <property type="term" value="P:DNA recombination"/>
    <property type="evidence" value="ECO:0007669"/>
    <property type="project" value="UniProtKB-KW"/>
</dbReference>
<dbReference type="EMBL" id="BMAW01125256">
    <property type="protein sequence ID" value="GFU11621.1"/>
    <property type="molecule type" value="Genomic_DNA"/>
</dbReference>
<dbReference type="GO" id="GO:0006281">
    <property type="term" value="P:DNA repair"/>
    <property type="evidence" value="ECO:0007669"/>
    <property type="project" value="UniProtKB-KW"/>
</dbReference>
<keyword evidence="1" id="KW-0067">ATP-binding</keyword>
<evidence type="ECO:0000313" key="4">
    <source>
        <dbReference type="EMBL" id="GFU11621.1"/>
    </source>
</evidence>
<comment type="cofactor">
    <cofactor evidence="1">
        <name>Mg(2+)</name>
        <dbReference type="ChEBI" id="CHEBI:18420"/>
    </cofactor>
</comment>
<proteinExistence type="inferred from homology"/>
<dbReference type="Gene3D" id="3.40.50.300">
    <property type="entry name" value="P-loop containing nucleotide triphosphate hydrolases"/>
    <property type="match status" value="1"/>
</dbReference>
<organism evidence="3 5">
    <name type="scientific">Nephila pilipes</name>
    <name type="common">Giant wood spider</name>
    <name type="synonym">Nephila maculata</name>
    <dbReference type="NCBI Taxonomy" id="299642"/>
    <lineage>
        <taxon>Eukaryota</taxon>
        <taxon>Metazoa</taxon>
        <taxon>Ecdysozoa</taxon>
        <taxon>Arthropoda</taxon>
        <taxon>Chelicerata</taxon>
        <taxon>Arachnida</taxon>
        <taxon>Araneae</taxon>
        <taxon>Araneomorphae</taxon>
        <taxon>Entelegynae</taxon>
        <taxon>Araneoidea</taxon>
        <taxon>Nephilidae</taxon>
        <taxon>Nephila</taxon>
    </lineage>
</organism>
<feature type="domain" description="DNA helicase Pif1-like DEAD-box helicase" evidence="2">
    <location>
        <begin position="106"/>
        <end position="310"/>
    </location>
</feature>
<keyword evidence="1" id="KW-0547">Nucleotide-binding</keyword>
<dbReference type="GO" id="GO:0005524">
    <property type="term" value="F:ATP binding"/>
    <property type="evidence" value="ECO:0007669"/>
    <property type="project" value="UniProtKB-KW"/>
</dbReference>
<keyword evidence="1 3" id="KW-0347">Helicase</keyword>
<keyword evidence="1" id="KW-0233">DNA recombination</keyword>
<gene>
    <name evidence="3" type="primary">g.10136</name>
    <name evidence="3" type="ORF">NPIL_101711</name>
    <name evidence="4" type="ORF">NPIL_164871</name>
</gene>
<dbReference type="GO" id="GO:0000723">
    <property type="term" value="P:telomere maintenance"/>
    <property type="evidence" value="ECO:0007669"/>
    <property type="project" value="InterPro"/>
</dbReference>
<dbReference type="PANTHER" id="PTHR10492">
    <property type="match status" value="1"/>
</dbReference>
<evidence type="ECO:0000256" key="1">
    <source>
        <dbReference type="RuleBase" id="RU363044"/>
    </source>
</evidence>
<name>A0A8X6PMF9_NEPPI</name>
<dbReference type="GO" id="GO:0016787">
    <property type="term" value="F:hydrolase activity"/>
    <property type="evidence" value="ECO:0007669"/>
    <property type="project" value="UniProtKB-KW"/>
</dbReference>
<dbReference type="InterPro" id="IPR010285">
    <property type="entry name" value="DNA_helicase_pif1-like_DEAD"/>
</dbReference>
<evidence type="ECO:0000313" key="3">
    <source>
        <dbReference type="EMBL" id="GFT78905.1"/>
    </source>
</evidence>
<evidence type="ECO:0000313" key="5">
    <source>
        <dbReference type="Proteomes" id="UP000887013"/>
    </source>
</evidence>
<comment type="similarity">
    <text evidence="1">Belongs to the helicase family.</text>
</comment>
<dbReference type="OrthoDB" id="6435739at2759"/>
<comment type="catalytic activity">
    <reaction evidence="1">
        <text>ATP + H2O = ADP + phosphate + H(+)</text>
        <dbReference type="Rhea" id="RHEA:13065"/>
        <dbReference type="ChEBI" id="CHEBI:15377"/>
        <dbReference type="ChEBI" id="CHEBI:15378"/>
        <dbReference type="ChEBI" id="CHEBI:30616"/>
        <dbReference type="ChEBI" id="CHEBI:43474"/>
        <dbReference type="ChEBI" id="CHEBI:456216"/>
        <dbReference type="EC" id="5.6.2.3"/>
    </reaction>
</comment>
<dbReference type="EMBL" id="BMAW01071627">
    <property type="protein sequence ID" value="GFT78905.1"/>
    <property type="molecule type" value="Genomic_DNA"/>
</dbReference>
<dbReference type="AlphaFoldDB" id="A0A8X6PMF9"/>
<dbReference type="Proteomes" id="UP000887013">
    <property type="component" value="Unassembled WGS sequence"/>
</dbReference>
<dbReference type="PANTHER" id="PTHR10492:SF57">
    <property type="entry name" value="ATP-DEPENDENT DNA HELICASE"/>
    <property type="match status" value="1"/>
</dbReference>
<reference evidence="3" key="1">
    <citation type="submission" date="2020-08" db="EMBL/GenBank/DDBJ databases">
        <title>Multicomponent nature underlies the extraordinary mechanical properties of spider dragline silk.</title>
        <authorList>
            <person name="Kono N."/>
            <person name="Nakamura H."/>
            <person name="Mori M."/>
            <person name="Yoshida Y."/>
            <person name="Ohtoshi R."/>
            <person name="Malay A.D."/>
            <person name="Moran D.A.P."/>
            <person name="Tomita M."/>
            <person name="Numata K."/>
            <person name="Arakawa K."/>
        </authorList>
    </citation>
    <scope>NUCLEOTIDE SEQUENCE</scope>
</reference>
<keyword evidence="1" id="KW-0234">DNA repair</keyword>
<comment type="caution">
    <text evidence="3">The sequence shown here is derived from an EMBL/GenBank/DDBJ whole genome shotgun (WGS) entry which is preliminary data.</text>
</comment>
<keyword evidence="1" id="KW-0227">DNA damage</keyword>